<keyword evidence="3" id="KW-1185">Reference proteome</keyword>
<protein>
    <submittedName>
        <fullName evidence="2">Uncharacterized protein</fullName>
    </submittedName>
</protein>
<feature type="signal peptide" evidence="1">
    <location>
        <begin position="1"/>
        <end position="22"/>
    </location>
</feature>
<proteinExistence type="predicted"/>
<evidence type="ECO:0000256" key="1">
    <source>
        <dbReference type="SAM" id="SignalP"/>
    </source>
</evidence>
<organism evidence="2 3">
    <name type="scientific">Marasmiellus scandens</name>
    <dbReference type="NCBI Taxonomy" id="2682957"/>
    <lineage>
        <taxon>Eukaryota</taxon>
        <taxon>Fungi</taxon>
        <taxon>Dikarya</taxon>
        <taxon>Basidiomycota</taxon>
        <taxon>Agaricomycotina</taxon>
        <taxon>Agaricomycetes</taxon>
        <taxon>Agaricomycetidae</taxon>
        <taxon>Agaricales</taxon>
        <taxon>Marasmiineae</taxon>
        <taxon>Omphalotaceae</taxon>
        <taxon>Marasmiellus</taxon>
    </lineage>
</organism>
<evidence type="ECO:0000313" key="3">
    <source>
        <dbReference type="Proteomes" id="UP001498398"/>
    </source>
</evidence>
<reference evidence="2 3" key="1">
    <citation type="submission" date="2024-01" db="EMBL/GenBank/DDBJ databases">
        <title>A draft genome for the cacao thread blight pathogen Marasmiellus scandens.</title>
        <authorList>
            <person name="Baruah I.K."/>
            <person name="Leung J."/>
            <person name="Bukari Y."/>
            <person name="Amoako-Attah I."/>
            <person name="Meinhardt L.W."/>
            <person name="Bailey B.A."/>
            <person name="Cohen S.P."/>
        </authorList>
    </citation>
    <scope>NUCLEOTIDE SEQUENCE [LARGE SCALE GENOMIC DNA]</scope>
    <source>
        <strain evidence="2 3">GH-19</strain>
    </source>
</reference>
<name>A0ABR1JXJ7_9AGAR</name>
<accession>A0ABR1JXJ7</accession>
<dbReference type="EMBL" id="JBANRG010000003">
    <property type="protein sequence ID" value="KAK7468458.1"/>
    <property type="molecule type" value="Genomic_DNA"/>
</dbReference>
<dbReference type="SUPFAM" id="SSF50630">
    <property type="entry name" value="Acid proteases"/>
    <property type="match status" value="1"/>
</dbReference>
<dbReference type="Proteomes" id="UP001498398">
    <property type="component" value="Unassembled WGS sequence"/>
</dbReference>
<evidence type="ECO:0000313" key="2">
    <source>
        <dbReference type="EMBL" id="KAK7468458.1"/>
    </source>
</evidence>
<comment type="caution">
    <text evidence="2">The sequence shown here is derived from an EMBL/GenBank/DDBJ whole genome shotgun (WGS) entry which is preliminary data.</text>
</comment>
<feature type="chain" id="PRO_5045403612" evidence="1">
    <location>
        <begin position="23"/>
        <end position="94"/>
    </location>
</feature>
<gene>
    <name evidence="2" type="ORF">VKT23_002970</name>
</gene>
<keyword evidence="1" id="KW-0732">Signal</keyword>
<dbReference type="Gene3D" id="2.40.70.10">
    <property type="entry name" value="Acid Proteases"/>
    <property type="match status" value="1"/>
</dbReference>
<dbReference type="InterPro" id="IPR021109">
    <property type="entry name" value="Peptidase_aspartic_dom_sf"/>
</dbReference>
<sequence>MSKGWCLYLFTPLLVLGMVVDALLLQKRDTSQEPLIIPLLLDQNRYFINVTMSSGSGEQTFNLALSTGTGYTVVAGTDCPSCDNAERQDMPSSS</sequence>